<dbReference type="STRING" id="448.Lery_1080"/>
<keyword evidence="2" id="KW-1185">Reference proteome</keyword>
<dbReference type="InterPro" id="IPR049719">
    <property type="entry name" value="DotZ-like"/>
</dbReference>
<organism evidence="1 2">
    <name type="scientific">Legionella erythra</name>
    <dbReference type="NCBI Taxonomy" id="448"/>
    <lineage>
        <taxon>Bacteria</taxon>
        <taxon>Pseudomonadati</taxon>
        <taxon>Pseudomonadota</taxon>
        <taxon>Gammaproteobacteria</taxon>
        <taxon>Legionellales</taxon>
        <taxon>Legionellaceae</taxon>
        <taxon>Legionella</taxon>
    </lineage>
</organism>
<proteinExistence type="predicted"/>
<gene>
    <name evidence="1" type="ORF">Lery_1080</name>
</gene>
<dbReference type="Pfam" id="PF23129">
    <property type="entry name" value="DotZ"/>
    <property type="match status" value="1"/>
</dbReference>
<accession>A0A0W0TRH1</accession>
<dbReference type="EMBL" id="LNYA01000023">
    <property type="protein sequence ID" value="KTC98026.1"/>
    <property type="molecule type" value="Genomic_DNA"/>
</dbReference>
<dbReference type="CDD" id="cd22644">
    <property type="entry name" value="DotZ"/>
    <property type="match status" value="1"/>
</dbReference>
<evidence type="ECO:0000313" key="2">
    <source>
        <dbReference type="Proteomes" id="UP000054773"/>
    </source>
</evidence>
<dbReference type="RefSeq" id="WP_058526242.1">
    <property type="nucleotide sequence ID" value="NZ_CAAAHY010000002.1"/>
</dbReference>
<dbReference type="Proteomes" id="UP000054773">
    <property type="component" value="Unassembled WGS sequence"/>
</dbReference>
<comment type="caution">
    <text evidence="1">The sequence shown here is derived from an EMBL/GenBank/DDBJ whole genome shotgun (WGS) entry which is preliminary data.</text>
</comment>
<reference evidence="1 2" key="1">
    <citation type="submission" date="2015-11" db="EMBL/GenBank/DDBJ databases">
        <title>Genomic analysis of 38 Legionella species identifies large and diverse effector repertoires.</title>
        <authorList>
            <person name="Burstein D."/>
            <person name="Amaro F."/>
            <person name="Zusman T."/>
            <person name="Lifshitz Z."/>
            <person name="Cohen O."/>
            <person name="Gilbert J.A."/>
            <person name="Pupko T."/>
            <person name="Shuman H.A."/>
            <person name="Segal G."/>
        </authorList>
    </citation>
    <scope>NUCLEOTIDE SEQUENCE [LARGE SCALE GENOMIC DNA]</scope>
    <source>
        <strain evidence="1 2">SE-32A-C8</strain>
    </source>
</reference>
<dbReference type="OrthoDB" id="5649041at2"/>
<sequence>MSEEQTENDLSMWLSTYGLITVERLLERYKIKLSHDDLLNALKKPHTFYHQLLRLPLRNVFNGIIFQQARDYQVYGQKLYIDYLLSGESGKSDTSPGAQTRETLNAEREKLVAMGESFHQEELKQDKLIAQSQSMLIKHAANWNEALLRVAKEISDELRRNRINQSNEQIKQAVLSLLAHHDFDHPEPDAAYWQSVAAQLGLTLNNEIKAVFIEKIAQLNRFNRDTDEAAQAFSHRITEMSHTLKRYREEFKAAIIKANELLIQLPDYKINPVQTEINREELHFDASIGDQS</sequence>
<dbReference type="PATRIC" id="fig|448.7.peg.1134"/>
<name>A0A0W0TRH1_LEGER</name>
<evidence type="ECO:0000313" key="1">
    <source>
        <dbReference type="EMBL" id="KTC98026.1"/>
    </source>
</evidence>
<dbReference type="AlphaFoldDB" id="A0A0W0TRH1"/>
<protein>
    <submittedName>
        <fullName evidence="1">Uncharacterized protein</fullName>
    </submittedName>
</protein>